<dbReference type="Gene3D" id="1.10.220.150">
    <property type="entry name" value="Arf GTPase activating protein"/>
    <property type="match status" value="1"/>
</dbReference>
<reference evidence="8" key="2">
    <citation type="submission" date="2016-04" db="UniProtKB">
        <authorList>
            <consortium name="WormBaseParasite"/>
        </authorList>
    </citation>
    <scope>IDENTIFICATION</scope>
</reference>
<evidence type="ECO:0000256" key="2">
    <source>
        <dbReference type="ARBA" id="ARBA00022723"/>
    </source>
</evidence>
<keyword evidence="4" id="KW-0862">Zinc</keyword>
<dbReference type="Pfam" id="PF01412">
    <property type="entry name" value="ArfGap"/>
    <property type="match status" value="1"/>
</dbReference>
<dbReference type="GO" id="GO:0005737">
    <property type="term" value="C:cytoplasm"/>
    <property type="evidence" value="ECO:0007669"/>
    <property type="project" value="TreeGrafter"/>
</dbReference>
<feature type="domain" description="Arf-GAP" evidence="6">
    <location>
        <begin position="18"/>
        <end position="129"/>
    </location>
</feature>
<keyword evidence="1" id="KW-0343">GTPase activation</keyword>
<dbReference type="PROSITE" id="PS50115">
    <property type="entry name" value="ARFGAP"/>
    <property type="match status" value="1"/>
</dbReference>
<dbReference type="PANTHER" id="PTHR45705">
    <property type="entry name" value="FI20236P1"/>
    <property type="match status" value="1"/>
</dbReference>
<dbReference type="SMART" id="SM00105">
    <property type="entry name" value="ArfGap"/>
    <property type="match status" value="1"/>
</dbReference>
<dbReference type="CDD" id="cd08839">
    <property type="entry name" value="ArfGap_SMAP"/>
    <property type="match status" value="1"/>
</dbReference>
<evidence type="ECO:0000256" key="4">
    <source>
        <dbReference type="ARBA" id="ARBA00022833"/>
    </source>
</evidence>
<dbReference type="GO" id="GO:0008270">
    <property type="term" value="F:zinc ion binding"/>
    <property type="evidence" value="ECO:0007669"/>
    <property type="project" value="UniProtKB-KW"/>
</dbReference>
<proteinExistence type="predicted"/>
<evidence type="ECO:0000256" key="5">
    <source>
        <dbReference type="PROSITE-ProRule" id="PRU00288"/>
    </source>
</evidence>
<dbReference type="InterPro" id="IPR051718">
    <property type="entry name" value="ARF_GTPase-activating"/>
</dbReference>
<evidence type="ECO:0000256" key="1">
    <source>
        <dbReference type="ARBA" id="ARBA00022468"/>
    </source>
</evidence>
<keyword evidence="2" id="KW-0479">Metal-binding</keyword>
<evidence type="ECO:0000313" key="8">
    <source>
        <dbReference type="WBParaSite" id="ACAC_0000277101-mRNA-1"/>
    </source>
</evidence>
<name>A0A0K0CYN2_ANGCA</name>
<keyword evidence="7" id="KW-1185">Reference proteome</keyword>
<dbReference type="PANTHER" id="PTHR45705:SF1">
    <property type="entry name" value="FI20236P1"/>
    <property type="match status" value="1"/>
</dbReference>
<dbReference type="WBParaSite" id="ACAC_0000277101-mRNA-1">
    <property type="protein sequence ID" value="ACAC_0000277101-mRNA-1"/>
    <property type="gene ID" value="ACAC_0000277101"/>
</dbReference>
<organism evidence="7 8">
    <name type="scientific">Angiostrongylus cantonensis</name>
    <name type="common">Rat lungworm</name>
    <dbReference type="NCBI Taxonomy" id="6313"/>
    <lineage>
        <taxon>Eukaryota</taxon>
        <taxon>Metazoa</taxon>
        <taxon>Ecdysozoa</taxon>
        <taxon>Nematoda</taxon>
        <taxon>Chromadorea</taxon>
        <taxon>Rhabditida</taxon>
        <taxon>Rhabditina</taxon>
        <taxon>Rhabditomorpha</taxon>
        <taxon>Strongyloidea</taxon>
        <taxon>Metastrongylidae</taxon>
        <taxon>Angiostrongylus</taxon>
    </lineage>
</organism>
<evidence type="ECO:0000256" key="3">
    <source>
        <dbReference type="ARBA" id="ARBA00022771"/>
    </source>
</evidence>
<dbReference type="SUPFAM" id="SSF57863">
    <property type="entry name" value="ArfGap/RecO-like zinc finger"/>
    <property type="match status" value="1"/>
</dbReference>
<keyword evidence="3 5" id="KW-0863">Zinc-finger</keyword>
<sequence length="411" mass="45004">MLRRGKLDAKKAEQERLQNILLEMLKEDENKYCADCQAKTPRWAAWNLGVFICIRCAGIHRNLGVHISKVRSVNLDSWTAEQVQSMRVMGNEKARKVYEHSLPDHFRRSMTDHQMEQFIRAKYEQKRYMLNGFVYPQIDINDLPKPGQPNIRVPDVATTTKSETAIVNDLLDFSSPTSSFSHDNEIGSVAGDLGTLSLSNDQNGQANKTAELDDTFGSFASAPTIDNAMVAEKSNQTSLDDSEKCSAACPQASDNLMSLSTAEALNDEKKSNADILSLFGDQKKGVAPSIVPVGGFAAFGLKAASPQQMIRINSPPPTVENPTFTGGPAMSVGFAGPFPQQQSFMPRDGFPNPFEHPRVGGMMKFASGFSSSVKPPVQQQLSSPTSYSSRANNAFADLSLGKVSPLYIFSY</sequence>
<dbReference type="InterPro" id="IPR038508">
    <property type="entry name" value="ArfGAP_dom_sf"/>
</dbReference>
<dbReference type="FunFam" id="1.10.220.150:FF:000009">
    <property type="entry name" value="stromal membrane-associated protein 1 isoform X1"/>
    <property type="match status" value="1"/>
</dbReference>
<evidence type="ECO:0000313" key="7">
    <source>
        <dbReference type="Proteomes" id="UP000035642"/>
    </source>
</evidence>
<dbReference type="InterPro" id="IPR037278">
    <property type="entry name" value="ARFGAP/RecO"/>
</dbReference>
<dbReference type="InterPro" id="IPR044732">
    <property type="entry name" value="ArfGAP_SMAP1-like"/>
</dbReference>
<dbReference type="AlphaFoldDB" id="A0A0K0CYN2"/>
<dbReference type="STRING" id="6313.A0A0K0CYN2"/>
<dbReference type="InterPro" id="IPR001164">
    <property type="entry name" value="ArfGAP_dom"/>
</dbReference>
<dbReference type="Proteomes" id="UP000035642">
    <property type="component" value="Unassembled WGS sequence"/>
</dbReference>
<accession>A0A0K0CYN2</accession>
<evidence type="ECO:0000259" key="6">
    <source>
        <dbReference type="PROSITE" id="PS50115"/>
    </source>
</evidence>
<dbReference type="GO" id="GO:0005096">
    <property type="term" value="F:GTPase activator activity"/>
    <property type="evidence" value="ECO:0007669"/>
    <property type="project" value="UniProtKB-KW"/>
</dbReference>
<reference evidence="7" key="1">
    <citation type="submission" date="2012-09" db="EMBL/GenBank/DDBJ databases">
        <authorList>
            <person name="Martin A.A."/>
        </authorList>
    </citation>
    <scope>NUCLEOTIDE SEQUENCE</scope>
</reference>
<protein>
    <submittedName>
        <fullName evidence="8">Arf-GAP domain-containing protein</fullName>
    </submittedName>
</protein>
<dbReference type="PRINTS" id="PR00405">
    <property type="entry name" value="REVINTRACTNG"/>
</dbReference>